<dbReference type="Proteomes" id="UP000182444">
    <property type="component" value="Chromosome 1D"/>
</dbReference>
<proteinExistence type="predicted"/>
<organism evidence="2 4">
    <name type="scientific">Yarrowia lipolytica</name>
    <name type="common">Candida lipolytica</name>
    <dbReference type="NCBI Taxonomy" id="4952"/>
    <lineage>
        <taxon>Eukaryota</taxon>
        <taxon>Fungi</taxon>
        <taxon>Dikarya</taxon>
        <taxon>Ascomycota</taxon>
        <taxon>Saccharomycotina</taxon>
        <taxon>Dipodascomycetes</taxon>
        <taxon>Dipodascales</taxon>
        <taxon>Dipodascales incertae sedis</taxon>
        <taxon>Yarrowia</taxon>
    </lineage>
</organism>
<reference evidence="3 5" key="2">
    <citation type="submission" date="2018-07" db="EMBL/GenBank/DDBJ databases">
        <title>Draft Genome Assemblies for Five Robust Yarrowia lipolytica Strains Exhibiting High Lipid Production and Pentose Sugar Utilization and Sugar Alcohol Secretion from Undetoxified Lignocellulosic Biomass Hydrolysates.</title>
        <authorList>
            <consortium name="DOE Joint Genome Institute"/>
            <person name="Walker C."/>
            <person name="Ryu S."/>
            <person name="Na H."/>
            <person name="Zane M."/>
            <person name="LaButti K."/>
            <person name="Lipzen A."/>
            <person name="Haridas S."/>
            <person name="Barry K."/>
            <person name="Grigoriev I.V."/>
            <person name="Quarterman J."/>
            <person name="Slininger P."/>
            <person name="Dien B."/>
            <person name="Trinh C.T."/>
        </authorList>
    </citation>
    <scope>NUCLEOTIDE SEQUENCE [LARGE SCALE GENOMIC DNA]</scope>
    <source>
        <strain evidence="3 5">YB392</strain>
    </source>
</reference>
<sequence>MRIVTEREQEKFRNYIDGELKKAQRKNVRRLAGEEGGYKSLDELNHDLIQLVNILTYSVTQTQAQQVDYSATNTESHHLDRLAALKKYKDGVDGSGSESSTPVGSPMRDVTTDDEGAHNSRDVTPKPDALSDKTLSENVDNTLAGTGEACPVFDINQQQTIDFKDSSIPGNVDTSSLYGQTFYLLRLADDYNAYLPHYEGTQSMFDLLNGLNKVFKDMLVGKLEGVALTQTEATRLQSIAQTSRVLVASKWDETTGEVAKVYEDVIDIVA</sequence>
<dbReference type="RefSeq" id="XP_502991.1">
    <property type="nucleotide sequence ID" value="XM_502991.1"/>
</dbReference>
<evidence type="ECO:0000313" key="3">
    <source>
        <dbReference type="EMBL" id="RDW23426.1"/>
    </source>
</evidence>
<feature type="region of interest" description="Disordered" evidence="1">
    <location>
        <begin position="90"/>
        <end position="134"/>
    </location>
</feature>
<dbReference type="OrthoDB" id="2567806at2759"/>
<dbReference type="EMBL" id="KZ859086">
    <property type="protein sequence ID" value="RDW23426.1"/>
    <property type="molecule type" value="Genomic_DNA"/>
</dbReference>
<dbReference type="EMBL" id="CP017556">
    <property type="protein sequence ID" value="AOW04262.1"/>
    <property type="molecule type" value="Genomic_DNA"/>
</dbReference>
<dbReference type="KEGG" id="yli:2911122"/>
<dbReference type="AlphaFoldDB" id="A0A1D8NF50"/>
<dbReference type="InterPro" id="IPR031349">
    <property type="entry name" value="Tfb6"/>
</dbReference>
<dbReference type="VEuPathDB" id="FungiDB:YALI0_D18546g"/>
<dbReference type="Proteomes" id="UP000256601">
    <property type="component" value="Unassembled WGS sequence"/>
</dbReference>
<evidence type="ECO:0000256" key="1">
    <source>
        <dbReference type="SAM" id="MobiDB-lite"/>
    </source>
</evidence>
<protein>
    <submittedName>
        <fullName evidence="2">Uncharacterized protein</fullName>
    </submittedName>
</protein>
<dbReference type="PANTHER" id="PTHR37781">
    <property type="entry name" value="TFIIH COMPLEX SUBUNIT"/>
    <property type="match status" value="1"/>
</dbReference>
<gene>
    <name evidence="3" type="ORF">B0I71DRAFT_13540</name>
    <name evidence="2" type="ORF">YALI1_D23224g</name>
</gene>
<name>A0A1D8NF50_YARLL</name>
<evidence type="ECO:0000313" key="5">
    <source>
        <dbReference type="Proteomes" id="UP000256601"/>
    </source>
</evidence>
<reference evidence="2 4" key="1">
    <citation type="journal article" date="2016" name="PLoS ONE">
        <title>Sequence Assembly of Yarrowia lipolytica Strain W29/CLIB89 Shows Transposable Element Diversity.</title>
        <authorList>
            <person name="Magnan C."/>
            <person name="Yu J."/>
            <person name="Chang I."/>
            <person name="Jahn E."/>
            <person name="Kanomata Y."/>
            <person name="Wu J."/>
            <person name="Zeller M."/>
            <person name="Oakes M."/>
            <person name="Baldi P."/>
            <person name="Sandmeyer S."/>
        </authorList>
    </citation>
    <scope>NUCLEOTIDE SEQUENCE [LARGE SCALE GENOMIC DNA]</scope>
    <source>
        <strain evidence="2">CLIB89</strain>
        <strain evidence="4">CLIB89(W29)</strain>
    </source>
</reference>
<evidence type="ECO:0000313" key="2">
    <source>
        <dbReference type="EMBL" id="AOW04262.1"/>
    </source>
</evidence>
<dbReference type="GeneID" id="2911122"/>
<dbReference type="VEuPathDB" id="FungiDB:YALI1_D23224g"/>
<accession>A0A1D8NF50</accession>
<evidence type="ECO:0000313" key="4">
    <source>
        <dbReference type="Proteomes" id="UP000182444"/>
    </source>
</evidence>
<dbReference type="PANTHER" id="PTHR37781:SF1">
    <property type="entry name" value="ADR380WP"/>
    <property type="match status" value="1"/>
</dbReference>
<dbReference type="Pfam" id="PF17110">
    <property type="entry name" value="TFB6"/>
    <property type="match status" value="1"/>
</dbReference>
<dbReference type="GO" id="GO:0005675">
    <property type="term" value="C:transcription factor TFIIH holo complex"/>
    <property type="evidence" value="ECO:0007669"/>
    <property type="project" value="TreeGrafter"/>
</dbReference>
<feature type="compositionally biased region" description="Basic and acidic residues" evidence="1">
    <location>
        <begin position="115"/>
        <end position="134"/>
    </location>
</feature>